<keyword evidence="1" id="KW-1133">Transmembrane helix</keyword>
<feature type="chain" id="PRO_5034013925" evidence="2">
    <location>
        <begin position="20"/>
        <end position="237"/>
    </location>
</feature>
<accession>A0A8C1T484</accession>
<protein>
    <submittedName>
        <fullName evidence="3">Uncharacterized protein</fullName>
    </submittedName>
</protein>
<evidence type="ECO:0000313" key="3">
    <source>
        <dbReference type="Ensembl" id="ENSCCRP00015017414.1"/>
    </source>
</evidence>
<feature type="signal peptide" evidence="2">
    <location>
        <begin position="1"/>
        <end position="19"/>
    </location>
</feature>
<evidence type="ECO:0000256" key="2">
    <source>
        <dbReference type="SAM" id="SignalP"/>
    </source>
</evidence>
<evidence type="ECO:0000256" key="1">
    <source>
        <dbReference type="SAM" id="Phobius"/>
    </source>
</evidence>
<proteinExistence type="predicted"/>
<sequence length="237" mass="27204">MKLLSHVLLLIVMLASQKCQESKDWTDYILQEDLGDWFLEDMDDVLLIEDYIEEYESSDVPDPNITVYRQMEDRENVIVLCKFAQMFKRRIRFQSYKLSVDSELNYTMELLKRSSLDSSEICVFLVTVSPPASFTCVNELDFGLDVRNLSSLTYDYSGSVFDHHEEGLSLSYICFSSFIAVGLFIMTAAVIMTHIRSKTKGVCLLVTHSFIAAVNVIKGLMTTVRFKPTNENEYILC</sequence>
<dbReference type="Ensembl" id="ENSCCRT00015018035.1">
    <property type="protein sequence ID" value="ENSCCRP00015017414.1"/>
    <property type="gene ID" value="ENSCCRG00015007619.1"/>
</dbReference>
<dbReference type="AlphaFoldDB" id="A0A8C1T484"/>
<keyword evidence="1" id="KW-0472">Membrane</keyword>
<reference evidence="3" key="1">
    <citation type="submission" date="2025-08" db="UniProtKB">
        <authorList>
            <consortium name="Ensembl"/>
        </authorList>
    </citation>
    <scope>IDENTIFICATION</scope>
</reference>
<evidence type="ECO:0000313" key="4">
    <source>
        <dbReference type="Proteomes" id="UP000694700"/>
    </source>
</evidence>
<keyword evidence="1" id="KW-0812">Transmembrane</keyword>
<name>A0A8C1T484_CYPCA</name>
<dbReference type="Proteomes" id="UP000694700">
    <property type="component" value="Unplaced"/>
</dbReference>
<keyword evidence="2" id="KW-0732">Signal</keyword>
<feature type="transmembrane region" description="Helical" evidence="1">
    <location>
        <begin position="202"/>
        <end position="221"/>
    </location>
</feature>
<feature type="transmembrane region" description="Helical" evidence="1">
    <location>
        <begin position="170"/>
        <end position="190"/>
    </location>
</feature>
<organism evidence="3 4">
    <name type="scientific">Cyprinus carpio</name>
    <name type="common">Common carp</name>
    <dbReference type="NCBI Taxonomy" id="7962"/>
    <lineage>
        <taxon>Eukaryota</taxon>
        <taxon>Metazoa</taxon>
        <taxon>Chordata</taxon>
        <taxon>Craniata</taxon>
        <taxon>Vertebrata</taxon>
        <taxon>Euteleostomi</taxon>
        <taxon>Actinopterygii</taxon>
        <taxon>Neopterygii</taxon>
        <taxon>Teleostei</taxon>
        <taxon>Ostariophysi</taxon>
        <taxon>Cypriniformes</taxon>
        <taxon>Cyprinidae</taxon>
        <taxon>Cyprininae</taxon>
        <taxon>Cyprinus</taxon>
    </lineage>
</organism>